<keyword evidence="2" id="KW-0614">Plasmid</keyword>
<name>A0A502IQG7_BRELA</name>
<keyword evidence="3" id="KW-1185">Reference proteome</keyword>
<sequence length="98" mass="12038">MAIKGQKFRSYPESLKLEAVRLHLNEKWTHKQIAEHLGINDKDRVKVWMRKYRKQGEFGLLDQRGRREVYLDQDRYVHKIERENEILKKCLEIWMREG</sequence>
<dbReference type="Pfam" id="PF13518">
    <property type="entry name" value="HTH_28"/>
    <property type="match status" value="1"/>
</dbReference>
<geneLocation type="plasmid" evidence="2 3">
    <name>p1821L01</name>
</geneLocation>
<evidence type="ECO:0000313" key="2">
    <source>
        <dbReference type="EMBL" id="QDX90975.1"/>
    </source>
</evidence>
<dbReference type="Proteomes" id="UP000319432">
    <property type="component" value="Plasmid p1821L01"/>
</dbReference>
<dbReference type="EMBL" id="CP033461">
    <property type="protein sequence ID" value="QDX90975.1"/>
    <property type="molecule type" value="Genomic_DNA"/>
</dbReference>
<dbReference type="InterPro" id="IPR055247">
    <property type="entry name" value="InsJ-like_HTH"/>
</dbReference>
<evidence type="ECO:0000313" key="3">
    <source>
        <dbReference type="Proteomes" id="UP000319432"/>
    </source>
</evidence>
<proteinExistence type="predicted"/>
<dbReference type="InterPro" id="IPR009057">
    <property type="entry name" value="Homeodomain-like_sf"/>
</dbReference>
<gene>
    <name evidence="2" type="ORF">EEL30_00395</name>
</gene>
<feature type="domain" description="Insertion element IS150 protein InsJ-like helix-turn-helix" evidence="1">
    <location>
        <begin position="16"/>
        <end position="67"/>
    </location>
</feature>
<evidence type="ECO:0000259" key="1">
    <source>
        <dbReference type="Pfam" id="PF13518"/>
    </source>
</evidence>
<reference evidence="2 3" key="1">
    <citation type="submission" date="2018-11" db="EMBL/GenBank/DDBJ databases">
        <title>Phylogenetic determinants of toxin gene distribution in genomes of Brevibacillus laterosporus.</title>
        <authorList>
            <person name="Glare T.R."/>
            <person name="Durrant A."/>
            <person name="Berry C."/>
            <person name="Palma L."/>
            <person name="Ormskirk M."/>
            <person name="Cox M.O."/>
        </authorList>
    </citation>
    <scope>NUCLEOTIDE SEQUENCE [LARGE SCALE GENOMIC DNA]</scope>
    <source>
        <strain evidence="2 3">1821L</strain>
        <plasmid evidence="2 3">p1821L01</plasmid>
    </source>
</reference>
<organism evidence="2 3">
    <name type="scientific">Brevibacillus laterosporus</name>
    <name type="common">Bacillus laterosporus</name>
    <dbReference type="NCBI Taxonomy" id="1465"/>
    <lineage>
        <taxon>Bacteria</taxon>
        <taxon>Bacillati</taxon>
        <taxon>Bacillota</taxon>
        <taxon>Bacilli</taxon>
        <taxon>Bacillales</taxon>
        <taxon>Paenibacillaceae</taxon>
        <taxon>Brevibacillus</taxon>
    </lineage>
</organism>
<protein>
    <submittedName>
        <fullName evidence="2">Transposase</fullName>
    </submittedName>
</protein>
<accession>A0A502IQG7</accession>
<dbReference type="Gene3D" id="1.10.10.60">
    <property type="entry name" value="Homeodomain-like"/>
    <property type="match status" value="1"/>
</dbReference>
<dbReference type="SUPFAM" id="SSF46689">
    <property type="entry name" value="Homeodomain-like"/>
    <property type="match status" value="1"/>
</dbReference>
<dbReference type="AlphaFoldDB" id="A0A502IQG7"/>
<dbReference type="OrthoDB" id="2476570at2"/>